<sequence>MKSNNPRFVLRNYIAQRAIEAAENGDFSLVQTILKRLKTPYRDGVEFDEATFYVAASTNSTLSCNNEKTRLFNAQDTRKTNLDILPDDAFNMRLSLSS</sequence>
<evidence type="ECO:0000313" key="2">
    <source>
        <dbReference type="Proteomes" id="UP001159428"/>
    </source>
</evidence>
<keyword evidence="2" id="KW-1185">Reference proteome</keyword>
<evidence type="ECO:0000313" key="1">
    <source>
        <dbReference type="EMBL" id="CAH3130644.1"/>
    </source>
</evidence>
<dbReference type="EMBL" id="CALNXJ010000025">
    <property type="protein sequence ID" value="CAH3130644.1"/>
    <property type="molecule type" value="Genomic_DNA"/>
</dbReference>
<organism evidence="1 2">
    <name type="scientific">Pocillopora meandrina</name>
    <dbReference type="NCBI Taxonomy" id="46732"/>
    <lineage>
        <taxon>Eukaryota</taxon>
        <taxon>Metazoa</taxon>
        <taxon>Cnidaria</taxon>
        <taxon>Anthozoa</taxon>
        <taxon>Hexacorallia</taxon>
        <taxon>Scleractinia</taxon>
        <taxon>Astrocoeniina</taxon>
        <taxon>Pocilloporidae</taxon>
        <taxon>Pocillopora</taxon>
    </lineage>
</organism>
<name>A0AAU9WYC7_9CNID</name>
<dbReference type="AlphaFoldDB" id="A0AAU9WYC7"/>
<dbReference type="PANTHER" id="PTHR12153">
    <property type="entry name" value="SELENOPROTEIN O"/>
    <property type="match status" value="1"/>
</dbReference>
<dbReference type="PANTHER" id="PTHR12153:SF15">
    <property type="entry name" value="PROTEIN ADENYLYLTRANSFERASE SELO, MITOCHONDRIAL"/>
    <property type="match status" value="1"/>
</dbReference>
<reference evidence="1 2" key="1">
    <citation type="submission" date="2022-05" db="EMBL/GenBank/DDBJ databases">
        <authorList>
            <consortium name="Genoscope - CEA"/>
            <person name="William W."/>
        </authorList>
    </citation>
    <scope>NUCLEOTIDE SEQUENCE [LARGE SCALE GENOMIC DNA]</scope>
</reference>
<protein>
    <recommendedName>
        <fullName evidence="3">Selenoprotein O</fullName>
    </recommendedName>
</protein>
<comment type="caution">
    <text evidence="1">The sequence shown here is derived from an EMBL/GenBank/DDBJ whole genome shotgun (WGS) entry which is preliminary data.</text>
</comment>
<evidence type="ECO:0008006" key="3">
    <source>
        <dbReference type="Google" id="ProtNLM"/>
    </source>
</evidence>
<gene>
    <name evidence="1" type="ORF">PMEA_00014271</name>
</gene>
<accession>A0AAU9WYC7</accession>
<proteinExistence type="predicted"/>
<dbReference type="Proteomes" id="UP001159428">
    <property type="component" value="Unassembled WGS sequence"/>
</dbReference>